<dbReference type="PANTHER" id="PTHR43483:SF3">
    <property type="entry name" value="MEMBRANE TRANSPORTER PROTEIN HI_0806-RELATED"/>
    <property type="match status" value="1"/>
</dbReference>
<comment type="similarity">
    <text evidence="5">Belongs to the 4-toluene sulfonate uptake permease (TSUP) (TC 2.A.102) family.</text>
</comment>
<sequence>MISLIAGSLVAGLMAGVVAGMFGVGGGIILVPALLLLFHLQGVSEIIIMQMAVATSMATIILTNLSATWHHHKRGVVQWSTAGRILPGILLGAWAGAWLATMLEGSLLKLMFAIFVMLVGLKMIQAQKDVPADAPTLPQLTQPVFGLLIGVPSSLFGIGGGSLSVPILSLFFATPVRQAVATSSAMGLGLAISATVGFIQAGATLTSAPSWSWGYLAWPALLGISCGTLITTPLGVKLAHGLDPVKLKRGFGIFLLLVGGKLIVG</sequence>
<feature type="transmembrane region" description="Helical" evidence="5">
    <location>
        <begin position="185"/>
        <end position="203"/>
    </location>
</feature>
<dbReference type="EMBL" id="LO017727">
    <property type="protein sequence ID" value="CRH06191.1"/>
    <property type="molecule type" value="Genomic_DNA"/>
</dbReference>
<dbReference type="InterPro" id="IPR002781">
    <property type="entry name" value="TM_pro_TauE-like"/>
</dbReference>
<evidence type="ECO:0000256" key="5">
    <source>
        <dbReference type="RuleBase" id="RU363041"/>
    </source>
</evidence>
<evidence type="ECO:0000256" key="4">
    <source>
        <dbReference type="ARBA" id="ARBA00023136"/>
    </source>
</evidence>
<feature type="transmembrane region" description="Helical" evidence="5">
    <location>
        <begin position="47"/>
        <end position="69"/>
    </location>
</feature>
<keyword evidence="3 5" id="KW-1133">Transmembrane helix</keyword>
<feature type="transmembrane region" description="Helical" evidence="5">
    <location>
        <begin position="215"/>
        <end position="235"/>
    </location>
</feature>
<protein>
    <recommendedName>
        <fullName evidence="5">Probable membrane transporter protein</fullName>
    </recommendedName>
</protein>
<feature type="transmembrane region" description="Helical" evidence="5">
    <location>
        <begin position="12"/>
        <end position="40"/>
    </location>
</feature>
<accession>A0A1S7LK17</accession>
<evidence type="ECO:0000256" key="2">
    <source>
        <dbReference type="ARBA" id="ARBA00022692"/>
    </source>
</evidence>
<proteinExistence type="inferred from homology"/>
<gene>
    <name evidence="6" type="ORF">MAGMO_2018</name>
</gene>
<comment type="subcellular location">
    <subcellularLocation>
        <location evidence="5">Cell membrane</location>
        <topology evidence="5">Multi-pass membrane protein</topology>
    </subcellularLocation>
    <subcellularLocation>
        <location evidence="1">Membrane</location>
        <topology evidence="1">Multi-pass membrane protein</topology>
    </subcellularLocation>
</comment>
<evidence type="ECO:0000256" key="1">
    <source>
        <dbReference type="ARBA" id="ARBA00004141"/>
    </source>
</evidence>
<keyword evidence="4 5" id="KW-0472">Membrane</keyword>
<keyword evidence="2 5" id="KW-0812">Transmembrane</keyword>
<evidence type="ECO:0000256" key="3">
    <source>
        <dbReference type="ARBA" id="ARBA00022989"/>
    </source>
</evidence>
<reference evidence="6" key="1">
    <citation type="submission" date="2015-04" db="EMBL/GenBank/DDBJ databases">
        <authorList>
            <person name="Syromyatnikov M.Y."/>
            <person name="Popov V.N."/>
        </authorList>
    </citation>
    <scope>NUCLEOTIDE SEQUENCE</scope>
    <source>
        <strain evidence="6">MO-1</strain>
    </source>
</reference>
<dbReference type="Pfam" id="PF01925">
    <property type="entry name" value="TauE"/>
    <property type="match status" value="1"/>
</dbReference>
<keyword evidence="5" id="KW-1003">Cell membrane</keyword>
<dbReference type="AlphaFoldDB" id="A0A1S7LK17"/>
<dbReference type="GO" id="GO:0005886">
    <property type="term" value="C:plasma membrane"/>
    <property type="evidence" value="ECO:0007669"/>
    <property type="project" value="UniProtKB-SubCell"/>
</dbReference>
<dbReference type="PANTHER" id="PTHR43483">
    <property type="entry name" value="MEMBRANE TRANSPORTER PROTEIN HI_0806-RELATED"/>
    <property type="match status" value="1"/>
</dbReference>
<organism evidence="6">
    <name type="scientific">Magnetococcus massalia (strain MO-1)</name>
    <dbReference type="NCBI Taxonomy" id="451514"/>
    <lineage>
        <taxon>Bacteria</taxon>
        <taxon>Pseudomonadati</taxon>
        <taxon>Pseudomonadota</taxon>
        <taxon>Magnetococcia</taxon>
        <taxon>Magnetococcales</taxon>
        <taxon>Magnetococcaceae</taxon>
        <taxon>Magnetococcus</taxon>
    </lineage>
</organism>
<feature type="transmembrane region" description="Helical" evidence="5">
    <location>
        <begin position="144"/>
        <end position="173"/>
    </location>
</feature>
<name>A0A1S7LK17_MAGMO</name>
<feature type="transmembrane region" description="Helical" evidence="5">
    <location>
        <begin position="81"/>
        <end position="100"/>
    </location>
</feature>
<evidence type="ECO:0000313" key="6">
    <source>
        <dbReference type="EMBL" id="CRH06191.1"/>
    </source>
</evidence>